<dbReference type="SMART" id="SM00460">
    <property type="entry name" value="TGc"/>
    <property type="match status" value="1"/>
</dbReference>
<dbReference type="PANTHER" id="PTHR42736:SF1">
    <property type="entry name" value="PROTEIN-GLUTAMINE GAMMA-GLUTAMYLTRANSFERASE"/>
    <property type="match status" value="1"/>
</dbReference>
<evidence type="ECO:0000256" key="1">
    <source>
        <dbReference type="SAM" id="MobiDB-lite"/>
    </source>
</evidence>
<evidence type="ECO:0000313" key="5">
    <source>
        <dbReference type="Proteomes" id="UP000215145"/>
    </source>
</evidence>
<dbReference type="GO" id="GO:0006508">
    <property type="term" value="P:proteolysis"/>
    <property type="evidence" value="ECO:0007669"/>
    <property type="project" value="UniProtKB-KW"/>
</dbReference>
<dbReference type="GO" id="GO:0008233">
    <property type="term" value="F:peptidase activity"/>
    <property type="evidence" value="ECO:0007669"/>
    <property type="project" value="UniProtKB-KW"/>
</dbReference>
<feature type="compositionally biased region" description="Polar residues" evidence="1">
    <location>
        <begin position="296"/>
        <end position="305"/>
    </location>
</feature>
<dbReference type="InterPro" id="IPR052901">
    <property type="entry name" value="Bact_TGase-like"/>
</dbReference>
<evidence type="ECO:0000259" key="3">
    <source>
        <dbReference type="SMART" id="SM00460"/>
    </source>
</evidence>
<dbReference type="PANTHER" id="PTHR42736">
    <property type="entry name" value="PROTEIN-GLUTAMINE GAMMA-GLUTAMYLTRANSFERASE"/>
    <property type="match status" value="1"/>
</dbReference>
<feature type="region of interest" description="Disordered" evidence="1">
    <location>
        <begin position="285"/>
        <end position="307"/>
    </location>
</feature>
<dbReference type="EMBL" id="NMUQ01000001">
    <property type="protein sequence ID" value="OXM15506.1"/>
    <property type="molecule type" value="Genomic_DNA"/>
</dbReference>
<feature type="transmembrane region" description="Helical" evidence="2">
    <location>
        <begin position="85"/>
        <end position="102"/>
    </location>
</feature>
<dbReference type="Pfam" id="PF01841">
    <property type="entry name" value="Transglut_core"/>
    <property type="match status" value="1"/>
</dbReference>
<gene>
    <name evidence="4" type="ORF">CGZ75_01850</name>
</gene>
<dbReference type="AlphaFoldDB" id="A0A229NZP6"/>
<organism evidence="4 5">
    <name type="scientific">Paenibacillus herberti</name>
    <dbReference type="NCBI Taxonomy" id="1619309"/>
    <lineage>
        <taxon>Bacteria</taxon>
        <taxon>Bacillati</taxon>
        <taxon>Bacillota</taxon>
        <taxon>Bacilli</taxon>
        <taxon>Bacillales</taxon>
        <taxon>Paenibacillaceae</taxon>
        <taxon>Paenibacillus</taxon>
    </lineage>
</organism>
<reference evidence="4 5" key="1">
    <citation type="submission" date="2017-07" db="EMBL/GenBank/DDBJ databases">
        <title>Paenibacillus herberti R33 genome sequencing and assembly.</title>
        <authorList>
            <person name="Su W."/>
        </authorList>
    </citation>
    <scope>NUCLEOTIDE SEQUENCE [LARGE SCALE GENOMIC DNA]</scope>
    <source>
        <strain evidence="4 5">R33</strain>
    </source>
</reference>
<feature type="transmembrane region" description="Helical" evidence="2">
    <location>
        <begin position="151"/>
        <end position="170"/>
    </location>
</feature>
<protein>
    <submittedName>
        <fullName evidence="4">Cysteine protease</fullName>
    </submittedName>
</protein>
<keyword evidence="4" id="KW-0378">Hydrolase</keyword>
<evidence type="ECO:0000313" key="4">
    <source>
        <dbReference type="EMBL" id="OXM15506.1"/>
    </source>
</evidence>
<proteinExistence type="predicted"/>
<feature type="transmembrane region" description="Helical" evidence="2">
    <location>
        <begin position="55"/>
        <end position="79"/>
    </location>
</feature>
<dbReference type="OrthoDB" id="9804872at2"/>
<keyword evidence="5" id="KW-1185">Reference proteome</keyword>
<name>A0A229NZP6_9BACL</name>
<dbReference type="Gene3D" id="3.10.620.30">
    <property type="match status" value="1"/>
</dbReference>
<keyword evidence="2" id="KW-0472">Membrane</keyword>
<feature type="transmembrane region" description="Helical" evidence="2">
    <location>
        <begin position="238"/>
        <end position="260"/>
    </location>
</feature>
<dbReference type="InterPro" id="IPR002931">
    <property type="entry name" value="Transglutaminase-like"/>
</dbReference>
<feature type="domain" description="Transglutaminase-like" evidence="3">
    <location>
        <begin position="531"/>
        <end position="621"/>
    </location>
</feature>
<sequence length="790" mass="88277">MNSSLWARFMSFAASKSCPQRLKEGRWLQMLEANRMQTRAGLFSRGGQQTPRARWFLALSSVLTAVMIASTVSVLEQLWWEETFVIVYTVLAVVALLDLIPVGRIYGLFAQLIAVLLILVQLSPIQFGSIGPVLRYMTEGGLVAVSEVAKQFSPFLEISLAVWVIYAMFATWTRLRIRIIGFTTVNLLVLAISDSFTPIYLWDSVAIVVFAGLVWLIAEHYASFQQQHPLSWKRLLRYPLQLMLPIVLVLSLVMTTGLIAPEIPPVIKDPYTAWKESQGQQVQSFVGDKGIAPDSSGKSAKSGYSRNDDNLGGGFNFDYSPVMEVTSSQKSYWRGETKDYYNGSGWTSSEELQDNIISMPTDGTDIGGMPLSPNAETVEIKQSFKMLRKDKFPVLFGAPTARSIEIPNNGRISYEDIVNFDVKISKLGIALNGNTPYPPAYTVVSEQVVLNDALKEASAAPLNSMPFLYYGQVPLNSQSRVAGLAREITADAVTDFDKAKAIETYLSSNFTYTNEPDLSKKRSKDFVDSFLFEIKEGYCDYFSTAMAVMARHVDLPSRWVKGYAPGSGTVNREDLMRQGATMEDLSEMNGEDTYTVRNSDAHSWVEIYFEGFGWVPFEPTPGFAFPYATAAGSTAPEPSVEPLPSTAPEVVEDTAAEENSFNLPAWLGWVGLTVLTAAAGVLAFNRREQLAGLWSTYRTRSLTAEQRVVWETERLIRSARRHGLTKAEHETLREAIFRWSEQRRFLKQEFSDLLKFFERAKYGGKSVTMEEAAVYSDNIRALRGRLRPPS</sequence>
<feature type="transmembrane region" description="Helical" evidence="2">
    <location>
        <begin position="109"/>
        <end position="131"/>
    </location>
</feature>
<evidence type="ECO:0000256" key="2">
    <source>
        <dbReference type="SAM" id="Phobius"/>
    </source>
</evidence>
<dbReference type="Proteomes" id="UP000215145">
    <property type="component" value="Unassembled WGS sequence"/>
</dbReference>
<accession>A0A229NZP6</accession>
<keyword evidence="4" id="KW-0645">Protease</keyword>
<feature type="transmembrane region" description="Helical" evidence="2">
    <location>
        <begin position="199"/>
        <end position="218"/>
    </location>
</feature>
<comment type="caution">
    <text evidence="4">The sequence shown here is derived from an EMBL/GenBank/DDBJ whole genome shotgun (WGS) entry which is preliminary data.</text>
</comment>
<feature type="transmembrane region" description="Helical" evidence="2">
    <location>
        <begin position="177"/>
        <end position="193"/>
    </location>
</feature>
<keyword evidence="2" id="KW-0812">Transmembrane</keyword>
<keyword evidence="2" id="KW-1133">Transmembrane helix</keyword>
<dbReference type="SUPFAM" id="SSF54001">
    <property type="entry name" value="Cysteine proteinases"/>
    <property type="match status" value="1"/>
</dbReference>
<dbReference type="Pfam" id="PF13559">
    <property type="entry name" value="DUF4129"/>
    <property type="match status" value="1"/>
</dbReference>
<dbReference type="InterPro" id="IPR025403">
    <property type="entry name" value="TgpA-like_C"/>
</dbReference>
<dbReference type="InterPro" id="IPR038765">
    <property type="entry name" value="Papain-like_cys_pep_sf"/>
</dbReference>